<comment type="caution">
    <text evidence="2">The sequence shown here is derived from an EMBL/GenBank/DDBJ whole genome shotgun (WGS) entry which is preliminary data.</text>
</comment>
<reference evidence="2 3" key="1">
    <citation type="submission" date="2019-09" db="EMBL/GenBank/DDBJ databases">
        <authorList>
            <person name="Chen X.-Y."/>
        </authorList>
    </citation>
    <scope>NUCLEOTIDE SEQUENCE [LARGE SCALE GENOMIC DNA]</scope>
    <source>
        <strain evidence="2 3">NY5</strain>
    </source>
</reference>
<evidence type="ECO:0000313" key="3">
    <source>
        <dbReference type="Proteomes" id="UP000323708"/>
    </source>
</evidence>
<dbReference type="InterPro" id="IPR011250">
    <property type="entry name" value="OMP/PagP_B-barrel"/>
</dbReference>
<keyword evidence="1" id="KW-0732">Signal</keyword>
<organism evidence="2 3">
    <name type="scientific">Pseudohalioglobus sediminis</name>
    <dbReference type="NCBI Taxonomy" id="2606449"/>
    <lineage>
        <taxon>Bacteria</taxon>
        <taxon>Pseudomonadati</taxon>
        <taxon>Pseudomonadota</taxon>
        <taxon>Gammaproteobacteria</taxon>
        <taxon>Cellvibrionales</taxon>
        <taxon>Halieaceae</taxon>
        <taxon>Pseudohalioglobus</taxon>
    </lineage>
</organism>
<sequence length="334" mass="36413">MAMIIGSVCAPSLRAWPLALLFAGVSTMTQASEPLYAKNLSPVAGLFGLPSQRSADIGPAGSWAFAAHGSIASHYVAEANARELLNFDGETARLALEVRYALGHDWDLQLEVPWLDHSGGHLDSLIDNWHDFWGMSDGGRSDVPRDLLDYRYQGADQFSLQDDSSGLGDATLSLSYRFYGDSSSSASVALGYKFASGDEDEFLGSGAEDAFIALRFSGDQQSDLPLRWHGQVGYLRAGQSDLVAQTQERDLWFAGLSLDWRLAQAWSLLAQVDANAAPMDSDIDGVGDDAIMLTFGARWRFAERWSVDFSVIEDVQVETAPDVTFQASLRYAPH</sequence>
<proteinExistence type="predicted"/>
<gene>
    <name evidence="2" type="ORF">F0M18_16115</name>
</gene>
<evidence type="ECO:0000313" key="2">
    <source>
        <dbReference type="EMBL" id="KAA1189199.1"/>
    </source>
</evidence>
<dbReference type="InterPro" id="IPR021523">
    <property type="entry name" value="DUF3187"/>
</dbReference>
<keyword evidence="3" id="KW-1185">Reference proteome</keyword>
<protein>
    <submittedName>
        <fullName evidence="2">DUF3187 family protein</fullName>
    </submittedName>
</protein>
<evidence type="ECO:0000256" key="1">
    <source>
        <dbReference type="SAM" id="SignalP"/>
    </source>
</evidence>
<dbReference type="RefSeq" id="WP_149612497.1">
    <property type="nucleotide sequence ID" value="NZ_VTUX01000008.1"/>
</dbReference>
<dbReference type="Pfam" id="PF11383">
    <property type="entry name" value="DUF3187"/>
    <property type="match status" value="1"/>
</dbReference>
<dbReference type="Proteomes" id="UP000323708">
    <property type="component" value="Unassembled WGS sequence"/>
</dbReference>
<feature type="signal peptide" evidence="1">
    <location>
        <begin position="1"/>
        <end position="31"/>
    </location>
</feature>
<feature type="chain" id="PRO_5022696980" evidence="1">
    <location>
        <begin position="32"/>
        <end position="334"/>
    </location>
</feature>
<name>A0A5B0WTI2_9GAMM</name>
<dbReference type="SUPFAM" id="SSF56925">
    <property type="entry name" value="OMPA-like"/>
    <property type="match status" value="1"/>
</dbReference>
<dbReference type="EMBL" id="VTUX01000008">
    <property type="protein sequence ID" value="KAA1189199.1"/>
    <property type="molecule type" value="Genomic_DNA"/>
</dbReference>
<accession>A0A5B0WTI2</accession>
<dbReference type="AlphaFoldDB" id="A0A5B0WTI2"/>